<evidence type="ECO:0000256" key="1">
    <source>
        <dbReference type="ARBA" id="ARBA00004429"/>
    </source>
</evidence>
<feature type="transmembrane region" description="Helical" evidence="9">
    <location>
        <begin position="12"/>
        <end position="34"/>
    </location>
</feature>
<evidence type="ECO:0000256" key="7">
    <source>
        <dbReference type="ARBA" id="ARBA00023136"/>
    </source>
</evidence>
<dbReference type="EMBL" id="FNRJ01000005">
    <property type="protein sequence ID" value="SEA59776.1"/>
    <property type="molecule type" value="Genomic_DNA"/>
</dbReference>
<feature type="transmembrane region" description="Helical" evidence="9">
    <location>
        <begin position="146"/>
        <end position="169"/>
    </location>
</feature>
<dbReference type="STRING" id="1122198.SAMN02745729_10510"/>
<dbReference type="InterPro" id="IPR007387">
    <property type="entry name" value="TRAP_DctQ"/>
</dbReference>
<gene>
    <name evidence="11" type="ORF">SAMN02745729_10510</name>
</gene>
<dbReference type="RefSeq" id="WP_091825193.1">
    <property type="nucleotide sequence ID" value="NZ_FNRJ01000005.1"/>
</dbReference>
<dbReference type="PANTHER" id="PTHR35011">
    <property type="entry name" value="2,3-DIKETO-L-GULONATE TRAP TRANSPORTER SMALL PERMEASE PROTEIN YIAM"/>
    <property type="match status" value="1"/>
</dbReference>
<reference evidence="12" key="1">
    <citation type="submission" date="2016-10" db="EMBL/GenBank/DDBJ databases">
        <authorList>
            <person name="Varghese N."/>
            <person name="Submissions S."/>
        </authorList>
    </citation>
    <scope>NUCLEOTIDE SEQUENCE [LARGE SCALE GENOMIC DNA]</scope>
    <source>
        <strain evidence="12">DSM 11526</strain>
    </source>
</reference>
<keyword evidence="4 9" id="KW-0997">Cell inner membrane</keyword>
<organism evidence="11 12">
    <name type="scientific">Marinobacterium iners DSM 11526</name>
    <dbReference type="NCBI Taxonomy" id="1122198"/>
    <lineage>
        <taxon>Bacteria</taxon>
        <taxon>Pseudomonadati</taxon>
        <taxon>Pseudomonadota</taxon>
        <taxon>Gammaproteobacteria</taxon>
        <taxon>Oceanospirillales</taxon>
        <taxon>Oceanospirillaceae</taxon>
        <taxon>Marinobacterium</taxon>
    </lineage>
</organism>
<evidence type="ECO:0000256" key="3">
    <source>
        <dbReference type="ARBA" id="ARBA00022475"/>
    </source>
</evidence>
<evidence type="ECO:0000256" key="2">
    <source>
        <dbReference type="ARBA" id="ARBA00022448"/>
    </source>
</evidence>
<keyword evidence="5 9" id="KW-0812">Transmembrane</keyword>
<dbReference type="OrthoDB" id="4964541at2"/>
<keyword evidence="7 9" id="KW-0472">Membrane</keyword>
<name>A0A1H4CH78_9GAMM</name>
<keyword evidence="3" id="KW-1003">Cell membrane</keyword>
<comment type="similarity">
    <text evidence="8 9">Belongs to the TRAP transporter small permease family.</text>
</comment>
<feature type="transmembrane region" description="Helical" evidence="9">
    <location>
        <begin position="85"/>
        <end position="110"/>
    </location>
</feature>
<dbReference type="InterPro" id="IPR055348">
    <property type="entry name" value="DctQ"/>
</dbReference>
<comment type="function">
    <text evidence="9">Part of the tripartite ATP-independent periplasmic (TRAP) transport system.</text>
</comment>
<dbReference type="Pfam" id="PF04290">
    <property type="entry name" value="DctQ"/>
    <property type="match status" value="1"/>
</dbReference>
<evidence type="ECO:0000313" key="11">
    <source>
        <dbReference type="EMBL" id="SEA59776.1"/>
    </source>
</evidence>
<proteinExistence type="inferred from homology"/>
<evidence type="ECO:0000256" key="9">
    <source>
        <dbReference type="RuleBase" id="RU369079"/>
    </source>
</evidence>
<dbReference type="GO" id="GO:0015740">
    <property type="term" value="P:C4-dicarboxylate transport"/>
    <property type="evidence" value="ECO:0007669"/>
    <property type="project" value="TreeGrafter"/>
</dbReference>
<sequence>MLRAFSETLSRVEMATAAILAGVVTLLILLNIVSRSLGMAIYWVDELAIYAMVWTTFLATSVVLKRRQVIAVTILVDLIGQRGRAWMQCFADIMILMFALTLLVLCWRWLEPSTLYAHGFDIKAFQGDTFNFVYSEKTNTLGVRKIWPWLIVPLFAFSLAIHALSNLAGSCKKAIYFKRTSE</sequence>
<dbReference type="Proteomes" id="UP000242469">
    <property type="component" value="Unassembled WGS sequence"/>
</dbReference>
<feature type="domain" description="Tripartite ATP-independent periplasmic transporters DctQ component" evidence="10">
    <location>
        <begin position="25"/>
        <end position="169"/>
    </location>
</feature>
<comment type="subunit">
    <text evidence="9">The complex comprises the extracytoplasmic solute receptor protein and the two transmembrane proteins.</text>
</comment>
<evidence type="ECO:0000256" key="4">
    <source>
        <dbReference type="ARBA" id="ARBA00022519"/>
    </source>
</evidence>
<keyword evidence="6 9" id="KW-1133">Transmembrane helix</keyword>
<evidence type="ECO:0000256" key="8">
    <source>
        <dbReference type="ARBA" id="ARBA00038436"/>
    </source>
</evidence>
<protein>
    <recommendedName>
        <fullName evidence="9">TRAP transporter small permease protein</fullName>
    </recommendedName>
</protein>
<keyword evidence="2 9" id="KW-0813">Transport</keyword>
<dbReference type="PANTHER" id="PTHR35011:SF2">
    <property type="entry name" value="2,3-DIKETO-L-GULONATE TRAP TRANSPORTER SMALL PERMEASE PROTEIN YIAM"/>
    <property type="match status" value="1"/>
</dbReference>
<evidence type="ECO:0000259" key="10">
    <source>
        <dbReference type="Pfam" id="PF04290"/>
    </source>
</evidence>
<keyword evidence="12" id="KW-1185">Reference proteome</keyword>
<evidence type="ECO:0000313" key="12">
    <source>
        <dbReference type="Proteomes" id="UP000242469"/>
    </source>
</evidence>
<dbReference type="GO" id="GO:0005886">
    <property type="term" value="C:plasma membrane"/>
    <property type="evidence" value="ECO:0007669"/>
    <property type="project" value="UniProtKB-SubCell"/>
</dbReference>
<dbReference type="AlphaFoldDB" id="A0A1H4CH78"/>
<feature type="transmembrane region" description="Helical" evidence="9">
    <location>
        <begin position="40"/>
        <end position="64"/>
    </location>
</feature>
<evidence type="ECO:0000256" key="5">
    <source>
        <dbReference type="ARBA" id="ARBA00022692"/>
    </source>
</evidence>
<dbReference type="GO" id="GO:0022857">
    <property type="term" value="F:transmembrane transporter activity"/>
    <property type="evidence" value="ECO:0007669"/>
    <property type="project" value="UniProtKB-UniRule"/>
</dbReference>
<evidence type="ECO:0000256" key="6">
    <source>
        <dbReference type="ARBA" id="ARBA00022989"/>
    </source>
</evidence>
<comment type="subcellular location">
    <subcellularLocation>
        <location evidence="1 9">Cell inner membrane</location>
        <topology evidence="1 9">Multi-pass membrane protein</topology>
    </subcellularLocation>
</comment>
<accession>A0A1H4CH78</accession>